<evidence type="ECO:0000256" key="1">
    <source>
        <dbReference type="ARBA" id="ARBA00004123"/>
    </source>
</evidence>
<evidence type="ECO:0000259" key="6">
    <source>
        <dbReference type="PROSITE" id="PS51059"/>
    </source>
</evidence>
<sequence length="293" mass="34813">KMADKNFYKIKSKLSKFLGLTQESHFRLTDKMIFESFKKIENSQNLSFANAVWLYKDNKNKWERFDVEASKEIENYFKGNSVLAFRPTKGFFENNLDYLIELYPIKSKNEILFCQKNTKTGFKRFIKREIMQKHENNIKESFLEWILTNWKYQKSNISFYETNFMSEEHQKISQKFRHNFTNSRIKSITRVQNKLLAILFLTKYQTMLQEIKESLLNQKSLNEYLLYHGADHLSIEGISNQGFDIRLNGKNATRLGKGAYFSINPKYSHNFAKTDKKAQTFKIVLARVLPGEY</sequence>
<dbReference type="Proteomes" id="UP001439008">
    <property type="component" value="Unassembled WGS sequence"/>
</dbReference>
<organism evidence="7 8">
    <name type="scientific">Bonamia ostreae</name>
    <dbReference type="NCBI Taxonomy" id="126728"/>
    <lineage>
        <taxon>Eukaryota</taxon>
        <taxon>Sar</taxon>
        <taxon>Rhizaria</taxon>
        <taxon>Endomyxa</taxon>
        <taxon>Ascetosporea</taxon>
        <taxon>Haplosporida</taxon>
        <taxon>Bonamia</taxon>
    </lineage>
</organism>
<dbReference type="GO" id="GO:0003950">
    <property type="term" value="F:NAD+ poly-ADP-ribosyltransferase activity"/>
    <property type="evidence" value="ECO:0007669"/>
    <property type="project" value="UniProtKB-EC"/>
</dbReference>
<evidence type="ECO:0000256" key="3">
    <source>
        <dbReference type="ARBA" id="ARBA00024347"/>
    </source>
</evidence>
<keyword evidence="2" id="KW-0539">Nucleus</keyword>
<keyword evidence="8" id="KW-1185">Reference proteome</keyword>
<dbReference type="PANTHER" id="PTHR45740">
    <property type="entry name" value="POLY [ADP-RIBOSE] POLYMERASE"/>
    <property type="match status" value="1"/>
</dbReference>
<dbReference type="EC" id="2.4.2.-" evidence="4"/>
<evidence type="ECO:0000256" key="2">
    <source>
        <dbReference type="ARBA" id="ARBA00023242"/>
    </source>
</evidence>
<feature type="domain" description="WWE" evidence="5">
    <location>
        <begin position="39"/>
        <end position="128"/>
    </location>
</feature>
<dbReference type="InterPro" id="IPR012317">
    <property type="entry name" value="Poly(ADP-ribose)pol_cat_dom"/>
</dbReference>
<dbReference type="InterPro" id="IPR051712">
    <property type="entry name" value="ARTD-AVP"/>
</dbReference>
<dbReference type="PANTHER" id="PTHR45740:SF2">
    <property type="entry name" value="POLY [ADP-RIBOSE] POLYMERASE"/>
    <property type="match status" value="1"/>
</dbReference>
<feature type="non-terminal residue" evidence="7">
    <location>
        <position position="293"/>
    </location>
</feature>
<gene>
    <name evidence="7" type="primary">PARP14</name>
    <name evidence="7" type="ORF">MHBO_003791</name>
</gene>
<protein>
    <recommendedName>
        <fullName evidence="4">Poly [ADP-ribose] polymerase</fullName>
        <shortName evidence="4">PARP</shortName>
        <ecNumber evidence="4">2.4.2.-</ecNumber>
    </recommendedName>
</protein>
<accession>A0ABV2ARI2</accession>
<evidence type="ECO:0000313" key="8">
    <source>
        <dbReference type="Proteomes" id="UP001439008"/>
    </source>
</evidence>
<dbReference type="InterPro" id="IPR037197">
    <property type="entry name" value="WWE_dom_sf"/>
</dbReference>
<keyword evidence="4" id="KW-0520">NAD</keyword>
<dbReference type="InterPro" id="IPR004170">
    <property type="entry name" value="WWE_dom"/>
</dbReference>
<name>A0ABV2ARI2_9EUKA</name>
<keyword evidence="4 7" id="KW-0328">Glycosyltransferase</keyword>
<comment type="similarity">
    <text evidence="3">Belongs to the ARTD/PARP family.</text>
</comment>
<evidence type="ECO:0000313" key="7">
    <source>
        <dbReference type="EMBL" id="MES1922280.1"/>
    </source>
</evidence>
<dbReference type="SUPFAM" id="SSF56399">
    <property type="entry name" value="ADP-ribosylation"/>
    <property type="match status" value="1"/>
</dbReference>
<dbReference type="Gene3D" id="3.30.720.50">
    <property type="match status" value="1"/>
</dbReference>
<comment type="subcellular location">
    <subcellularLocation>
        <location evidence="1">Nucleus</location>
    </subcellularLocation>
</comment>
<keyword evidence="4 7" id="KW-0808">Transferase</keyword>
<reference evidence="7 8" key="1">
    <citation type="journal article" date="2024" name="BMC Biol.">
        <title>Comparative genomics of Ascetosporea gives new insight into the evolutionary basis for animal parasitism in Rhizaria.</title>
        <authorList>
            <person name="Hiltunen Thoren M."/>
            <person name="Onut-Brannstrom I."/>
            <person name="Alfjorden A."/>
            <person name="Peckova H."/>
            <person name="Swords F."/>
            <person name="Hooper C."/>
            <person name="Holzer A.S."/>
            <person name="Bass D."/>
            <person name="Burki F."/>
        </authorList>
    </citation>
    <scope>NUCLEOTIDE SEQUENCE [LARGE SCALE GENOMIC DNA]</scope>
    <source>
        <strain evidence="7">20-A016</strain>
    </source>
</reference>
<dbReference type="PROSITE" id="PS51059">
    <property type="entry name" value="PARP_CATALYTIC"/>
    <property type="match status" value="1"/>
</dbReference>
<dbReference type="EMBL" id="JBDODL010002515">
    <property type="protein sequence ID" value="MES1922280.1"/>
    <property type="molecule type" value="Genomic_DNA"/>
</dbReference>
<evidence type="ECO:0000259" key="5">
    <source>
        <dbReference type="PROSITE" id="PS50918"/>
    </source>
</evidence>
<comment type="caution">
    <text evidence="7">The sequence shown here is derived from an EMBL/GenBank/DDBJ whole genome shotgun (WGS) entry which is preliminary data.</text>
</comment>
<dbReference type="Gene3D" id="3.90.228.10">
    <property type="match status" value="1"/>
</dbReference>
<dbReference type="Pfam" id="PF02825">
    <property type="entry name" value="WWE"/>
    <property type="match status" value="1"/>
</dbReference>
<feature type="domain" description="PARP catalytic" evidence="6">
    <location>
        <begin position="146"/>
        <end position="293"/>
    </location>
</feature>
<evidence type="ECO:0000256" key="4">
    <source>
        <dbReference type="RuleBase" id="RU362114"/>
    </source>
</evidence>
<proteinExistence type="inferred from homology"/>
<dbReference type="SUPFAM" id="SSF117839">
    <property type="entry name" value="WWE domain"/>
    <property type="match status" value="1"/>
</dbReference>
<feature type="non-terminal residue" evidence="7">
    <location>
        <position position="1"/>
    </location>
</feature>
<dbReference type="Pfam" id="PF00644">
    <property type="entry name" value="PARP"/>
    <property type="match status" value="1"/>
</dbReference>
<dbReference type="PROSITE" id="PS50918">
    <property type="entry name" value="WWE"/>
    <property type="match status" value="1"/>
</dbReference>